<dbReference type="SUPFAM" id="SSF51045">
    <property type="entry name" value="WW domain"/>
    <property type="match status" value="1"/>
</dbReference>
<dbReference type="SMART" id="SM00456">
    <property type="entry name" value="WW"/>
    <property type="match status" value="2"/>
</dbReference>
<sequence>MGRRSKEKQLVAQASRRRTVLQIGRVSRREAGEGLATSSLTRAINPNSISGIGLLGSYGDHSDDEDDEENLEPVDDRNGGTNSREESSQPSPSSTEQHMEIDAKLADFFKEIESIDADTTSTVNDGITNSQAEEAVSSTTEDEHPMMYPAEGYDNSEGADYNKSGADTYPWQACLDEATNCYYYWNMETNEVQWHPPEQFLSAAPEVQTTSDDKVHVPGHEGEKEGAQHRQDDEENSEAKENQETPSEDGSEPDSKEENSKENSDEDPVSFQVVDSWDDQDNDSNEPKEEENSAVLKSDKMVDDNDDDDVDDDEEEVPAKKLKLEQAAEDDSDDDFAVQLLEDTYDKGKQDTLVEESMDMSDEEAKIASEDKEEKPLLPPEVFEHLKAAPTEDKKGEKSQTAANEKKKMYDKAEEDQRSQILELASVLCNKLDFLEVSRQGVSNLKILLIEMETRISDWREGALDSRHLVLKLCEADTQLKQYEESAAPPGWSCHWDRYCISLVFCQGGICGLSWEITPLSWIASHSKSVLSVYSLKASTVPVRGCLILPFSFPLFHFDRTHKRYYYTNRVTGDSQWEYPSDETESDVKEDTSAVETSSQSSTAAVSSSQTSVPMWNYSAYVPMVQAPVMSVVMPTVPVVSSSVTADSLANPPVPGTDHGFKAVTLTASYPDEAEESPPPPPGTDDLPPLPPVDSCTPPPPPPEPAEVPPPPPGEEMPTTVSTTVTRVASPFISGQPTVATAVAKSRSLPRSIVDYSDLEASSASPPLPIEPVAAAESSGTQFSAPPQGIAAAVVSTPTSLTAKPKVKKKKKSSKVGTSLLSSKARKVSTLVQKWQSIKQQEEPTLDSSEDEEERIDPSRQIEEWKREHLSSGQAAYNPNFEEIKGDWRERLKQRQAKARSGAADQKDT</sequence>
<dbReference type="CDD" id="cd00201">
    <property type="entry name" value="WW"/>
    <property type="match status" value="1"/>
</dbReference>
<feature type="compositionally biased region" description="Basic and acidic residues" evidence="1">
    <location>
        <begin position="317"/>
        <end position="326"/>
    </location>
</feature>
<feature type="region of interest" description="Disordered" evidence="1">
    <location>
        <begin position="389"/>
        <end position="412"/>
    </location>
</feature>
<feature type="compositionally biased region" description="Low complexity" evidence="1">
    <location>
        <begin position="48"/>
        <end position="57"/>
    </location>
</feature>
<feature type="compositionally biased region" description="Acidic residues" evidence="1">
    <location>
        <begin position="327"/>
        <end position="336"/>
    </location>
</feature>
<feature type="compositionally biased region" description="Acidic residues" evidence="1">
    <location>
        <begin position="844"/>
        <end position="855"/>
    </location>
</feature>
<feature type="region of interest" description="Disordered" evidence="1">
    <location>
        <begin position="120"/>
        <end position="148"/>
    </location>
</feature>
<evidence type="ECO:0000313" key="4">
    <source>
        <dbReference type="Proteomes" id="UP001159428"/>
    </source>
</evidence>
<feature type="compositionally biased region" description="Polar residues" evidence="1">
    <location>
        <begin position="120"/>
        <end position="139"/>
    </location>
</feature>
<gene>
    <name evidence="3" type="ORF">PMEA_00025480</name>
</gene>
<feature type="compositionally biased region" description="Basic residues" evidence="1">
    <location>
        <begin position="805"/>
        <end position="814"/>
    </location>
</feature>
<feature type="region of interest" description="Disordered" evidence="1">
    <location>
        <begin position="45"/>
        <end position="98"/>
    </location>
</feature>
<feature type="compositionally biased region" description="Low complexity" evidence="1">
    <location>
        <begin position="594"/>
        <end position="606"/>
    </location>
</feature>
<feature type="region of interest" description="Disordered" evidence="1">
    <location>
        <begin position="671"/>
        <end position="719"/>
    </location>
</feature>
<feature type="region of interest" description="Disordered" evidence="1">
    <location>
        <begin position="577"/>
        <end position="606"/>
    </location>
</feature>
<organism evidence="3 4">
    <name type="scientific">Pocillopora meandrina</name>
    <dbReference type="NCBI Taxonomy" id="46732"/>
    <lineage>
        <taxon>Eukaryota</taxon>
        <taxon>Metazoa</taxon>
        <taxon>Cnidaria</taxon>
        <taxon>Anthozoa</taxon>
        <taxon>Hexacorallia</taxon>
        <taxon>Scleractinia</taxon>
        <taxon>Astrocoeniina</taxon>
        <taxon>Pocilloporidae</taxon>
        <taxon>Pocillopora</taxon>
    </lineage>
</organism>
<feature type="compositionally biased region" description="Basic and acidic residues" evidence="1">
    <location>
        <begin position="856"/>
        <end position="870"/>
    </location>
</feature>
<dbReference type="Pfam" id="PF00397">
    <property type="entry name" value="WW"/>
    <property type="match status" value="1"/>
</dbReference>
<keyword evidence="4" id="KW-1185">Reference proteome</keyword>
<evidence type="ECO:0000313" key="3">
    <source>
        <dbReference type="EMBL" id="CAH3039880.1"/>
    </source>
</evidence>
<proteinExistence type="predicted"/>
<feature type="compositionally biased region" description="Basic and acidic residues" evidence="1">
    <location>
        <begin position="211"/>
        <end position="243"/>
    </location>
</feature>
<dbReference type="Gene3D" id="2.20.70.10">
    <property type="match status" value="2"/>
</dbReference>
<evidence type="ECO:0000256" key="1">
    <source>
        <dbReference type="SAM" id="MobiDB-lite"/>
    </source>
</evidence>
<dbReference type="AlphaFoldDB" id="A0AAU9VUQ3"/>
<feature type="compositionally biased region" description="Basic and acidic residues" evidence="1">
    <location>
        <begin position="74"/>
        <end position="87"/>
    </location>
</feature>
<feature type="region of interest" description="Disordered" evidence="1">
    <location>
        <begin position="801"/>
        <end position="882"/>
    </location>
</feature>
<feature type="compositionally biased region" description="Basic and acidic residues" evidence="1">
    <location>
        <begin position="285"/>
        <end position="303"/>
    </location>
</feature>
<feature type="compositionally biased region" description="Acidic residues" evidence="1">
    <location>
        <begin position="304"/>
        <end position="316"/>
    </location>
</feature>
<dbReference type="InterPro" id="IPR036020">
    <property type="entry name" value="WW_dom_sf"/>
</dbReference>
<feature type="region of interest" description="Disordered" evidence="1">
    <location>
        <begin position="207"/>
        <end position="338"/>
    </location>
</feature>
<reference evidence="3 4" key="1">
    <citation type="submission" date="2022-05" db="EMBL/GenBank/DDBJ databases">
        <authorList>
            <consortium name="Genoscope - CEA"/>
            <person name="William W."/>
        </authorList>
    </citation>
    <scope>NUCLEOTIDE SEQUENCE [LARGE SCALE GENOMIC DNA]</scope>
</reference>
<dbReference type="PANTHER" id="PTHR46697">
    <property type="entry name" value="FORMIN-BINDING PROTEIN 4"/>
    <property type="match status" value="1"/>
</dbReference>
<feature type="compositionally biased region" description="Pro residues" evidence="1">
    <location>
        <begin position="677"/>
        <end position="715"/>
    </location>
</feature>
<dbReference type="PANTHER" id="PTHR46697:SF1">
    <property type="entry name" value="FORMIN-BINDING PROTEIN 4"/>
    <property type="match status" value="1"/>
</dbReference>
<evidence type="ECO:0000259" key="2">
    <source>
        <dbReference type="PROSITE" id="PS50020"/>
    </source>
</evidence>
<feature type="compositionally biased region" description="Acidic residues" evidence="1">
    <location>
        <begin position="62"/>
        <end position="73"/>
    </location>
</feature>
<accession>A0AAU9VUQ3</accession>
<dbReference type="EMBL" id="CALNXJ010000005">
    <property type="protein sequence ID" value="CAH3039880.1"/>
    <property type="molecule type" value="Genomic_DNA"/>
</dbReference>
<feature type="compositionally biased region" description="Basic and acidic residues" evidence="1">
    <location>
        <begin position="253"/>
        <end position="263"/>
    </location>
</feature>
<comment type="caution">
    <text evidence="3">The sequence shown here is derived from an EMBL/GenBank/DDBJ whole genome shotgun (WGS) entry which is preliminary data.</text>
</comment>
<name>A0AAU9VUQ3_9CNID</name>
<dbReference type="InterPro" id="IPR001202">
    <property type="entry name" value="WW_dom"/>
</dbReference>
<dbReference type="InterPro" id="IPR053076">
    <property type="entry name" value="WW_domain_protein"/>
</dbReference>
<feature type="domain" description="WW" evidence="2">
    <location>
        <begin position="170"/>
        <end position="199"/>
    </location>
</feature>
<feature type="compositionally biased region" description="Polar residues" evidence="1">
    <location>
        <begin position="830"/>
        <end position="839"/>
    </location>
</feature>
<dbReference type="Proteomes" id="UP001159428">
    <property type="component" value="Unassembled WGS sequence"/>
</dbReference>
<protein>
    <recommendedName>
        <fullName evidence="2">WW domain-containing protein</fullName>
    </recommendedName>
</protein>
<dbReference type="PROSITE" id="PS50020">
    <property type="entry name" value="WW_DOMAIN_2"/>
    <property type="match status" value="1"/>
</dbReference>